<dbReference type="SUPFAM" id="SSF46785">
    <property type="entry name" value="Winged helix' DNA-binding domain"/>
    <property type="match status" value="1"/>
</dbReference>
<accession>A0AAD7TYG5</accession>
<dbReference type="InterPro" id="IPR016159">
    <property type="entry name" value="Cullin_repeat-like_dom_sf"/>
</dbReference>
<dbReference type="InterPro" id="IPR001373">
    <property type="entry name" value="Cullin_N"/>
</dbReference>
<feature type="region of interest" description="Disordered" evidence="6">
    <location>
        <begin position="21"/>
        <end position="68"/>
    </location>
</feature>
<keyword evidence="9" id="KW-1185">Reference proteome</keyword>
<dbReference type="SMART" id="SM00182">
    <property type="entry name" value="CULLIN"/>
    <property type="match status" value="1"/>
</dbReference>
<evidence type="ECO:0000313" key="9">
    <source>
        <dbReference type="Proteomes" id="UP001215151"/>
    </source>
</evidence>
<evidence type="ECO:0000256" key="1">
    <source>
        <dbReference type="ARBA" id="ARBA00006019"/>
    </source>
</evidence>
<organism evidence="8 9">
    <name type="scientific">Trametes cubensis</name>
    <dbReference type="NCBI Taxonomy" id="1111947"/>
    <lineage>
        <taxon>Eukaryota</taxon>
        <taxon>Fungi</taxon>
        <taxon>Dikarya</taxon>
        <taxon>Basidiomycota</taxon>
        <taxon>Agaricomycotina</taxon>
        <taxon>Agaricomycetes</taxon>
        <taxon>Polyporales</taxon>
        <taxon>Polyporaceae</taxon>
        <taxon>Trametes</taxon>
    </lineage>
</organism>
<reference evidence="8" key="1">
    <citation type="submission" date="2022-11" db="EMBL/GenBank/DDBJ databases">
        <title>Genome Sequence of Cubamyces cubensis.</title>
        <authorList>
            <person name="Buettner E."/>
        </authorList>
    </citation>
    <scope>NUCLEOTIDE SEQUENCE</scope>
    <source>
        <strain evidence="8">MPL-01</strain>
    </source>
</reference>
<dbReference type="Gene3D" id="1.10.10.10">
    <property type="entry name" value="Winged helix-like DNA-binding domain superfamily/Winged helix DNA-binding domain"/>
    <property type="match status" value="1"/>
</dbReference>
<dbReference type="Pfam" id="PF00888">
    <property type="entry name" value="Cullin"/>
    <property type="match status" value="1"/>
</dbReference>
<evidence type="ECO:0000256" key="4">
    <source>
        <dbReference type="PROSITE-ProRule" id="PRU00330"/>
    </source>
</evidence>
<sequence>MQDVFTLLTLPQTSKAFSALPAQPQPTVAAVSTSRDSSRSASPPRKIPRLDAASDAASASSPRTAGVVESTADRRIPIVLRVVGHPVAPTPETAIEADYALVRRTIRMLLTPGEDGTLPATYDRISRACRAAVAEAGKGEGLYDAVKMELERCVRVIEGSLVNDSRKSVEWLVPFTEACAWFERQVGLLQSLLAYLDTFYIAERPPLPSVKKLAYNMFSDTVIKSARVVQAVTDGISDWLEWERTNRTAHTLRSYIPRLVHHMRSQGLYEDIVQSTYIANTHAFYTKESDKLASNNSMSAKDFLAHAQARSKEELERAQEVLLPESVAIVHDTTDNALLAGRLQWLAKDALESLMSARNDAQLKKMYKLFAKVGGLKVLNAAFKLYVQASATFNAVKSIVTDAEKDEEMIPRLLDFKAFTDKLISQAFVDEVPPLAGARSTPSQASSSKTPIPAPPTPITHPNQEFRNALRDGFSAGFKTRRNKPAEMIAKHLDKAMRRGQKGKRDEDFEAELDEVLALYPFTDEKDVFRAFYQRALAKRLLLGRSASDDFERAVLKKLKEKHDPEFGTSDNMFTDLALSRDLMQDFLEYKRKKGDIGTVQKLNVMVLQRSNWPFTARKNDVDLPRWMQEDLADYTQFYKRKHQGRKLDWDHALGTATLRARFDAGEKELSVSLYQAVILLLFNEESTMSYADIKEQTRLDDGELQRTLQSLACGKKRVLRKQPLGKDVNPSDVFHYNAEFTDPRYQVHINSIQSKETPEETKRTQNSIEADRKHALDAAIVRVMKAKKELNYEQLKTATIEAVRKHFVPEVGMIKQRIQGLVEQEYLRRDEDDMNKYIYVA</sequence>
<evidence type="ECO:0000256" key="5">
    <source>
        <dbReference type="RuleBase" id="RU003829"/>
    </source>
</evidence>
<dbReference type="Gene3D" id="3.30.230.130">
    <property type="entry name" value="Cullin, Chain C, Domain 2"/>
    <property type="match status" value="1"/>
</dbReference>
<dbReference type="AlphaFoldDB" id="A0AAD7TYG5"/>
<keyword evidence="2" id="KW-1017">Isopeptide bond</keyword>
<evidence type="ECO:0000256" key="6">
    <source>
        <dbReference type="SAM" id="MobiDB-lite"/>
    </source>
</evidence>
<dbReference type="InterPro" id="IPR016158">
    <property type="entry name" value="Cullin_homology"/>
</dbReference>
<dbReference type="Pfam" id="PF10557">
    <property type="entry name" value="Cullin_Nedd8"/>
    <property type="match status" value="1"/>
</dbReference>
<comment type="caution">
    <text evidence="8">The sequence shown here is derived from an EMBL/GenBank/DDBJ whole genome shotgun (WGS) entry which is preliminary data.</text>
</comment>
<feature type="compositionally biased region" description="Low complexity" evidence="6">
    <location>
        <begin position="27"/>
        <end position="44"/>
    </location>
</feature>
<dbReference type="PANTHER" id="PTHR11932">
    <property type="entry name" value="CULLIN"/>
    <property type="match status" value="1"/>
</dbReference>
<evidence type="ECO:0000259" key="7">
    <source>
        <dbReference type="PROSITE" id="PS50069"/>
    </source>
</evidence>
<dbReference type="SUPFAM" id="SSF75632">
    <property type="entry name" value="Cullin homology domain"/>
    <property type="match status" value="1"/>
</dbReference>
<name>A0AAD7TYG5_9APHY</name>
<feature type="compositionally biased region" description="Low complexity" evidence="6">
    <location>
        <begin position="51"/>
        <end position="61"/>
    </location>
</feature>
<dbReference type="InterPro" id="IPR059120">
    <property type="entry name" value="Cullin-like_AB"/>
</dbReference>
<gene>
    <name evidence="8" type="ORF">ONZ51_g3350</name>
</gene>
<dbReference type="FunFam" id="1.10.10.10:FF:000014">
    <property type="entry name" value="Cullin 1"/>
    <property type="match status" value="1"/>
</dbReference>
<comment type="similarity">
    <text evidence="1 4 5">Belongs to the cullin family.</text>
</comment>
<dbReference type="InterPro" id="IPR036390">
    <property type="entry name" value="WH_DNA-bd_sf"/>
</dbReference>
<evidence type="ECO:0000256" key="3">
    <source>
        <dbReference type="ARBA" id="ARBA00022843"/>
    </source>
</evidence>
<dbReference type="SUPFAM" id="SSF74788">
    <property type="entry name" value="Cullin repeat-like"/>
    <property type="match status" value="1"/>
</dbReference>
<dbReference type="Proteomes" id="UP001215151">
    <property type="component" value="Unassembled WGS sequence"/>
</dbReference>
<protein>
    <recommendedName>
        <fullName evidence="7">Cullin family profile domain-containing protein</fullName>
    </recommendedName>
</protein>
<keyword evidence="3" id="KW-0832">Ubl conjugation</keyword>
<dbReference type="Gene3D" id="1.20.1310.10">
    <property type="entry name" value="Cullin Repeats"/>
    <property type="match status" value="4"/>
</dbReference>
<dbReference type="InterPro" id="IPR045093">
    <property type="entry name" value="Cullin"/>
</dbReference>
<dbReference type="SMART" id="SM00884">
    <property type="entry name" value="Cullin_Nedd8"/>
    <property type="match status" value="1"/>
</dbReference>
<dbReference type="InterPro" id="IPR036317">
    <property type="entry name" value="Cullin_homology_sf"/>
</dbReference>
<dbReference type="Pfam" id="PF26557">
    <property type="entry name" value="Cullin_AB"/>
    <property type="match status" value="1"/>
</dbReference>
<dbReference type="EMBL" id="JAPEVG010000058">
    <property type="protein sequence ID" value="KAJ8488784.1"/>
    <property type="molecule type" value="Genomic_DNA"/>
</dbReference>
<dbReference type="InterPro" id="IPR036388">
    <property type="entry name" value="WH-like_DNA-bd_sf"/>
</dbReference>
<dbReference type="GO" id="GO:0031625">
    <property type="term" value="F:ubiquitin protein ligase binding"/>
    <property type="evidence" value="ECO:0007669"/>
    <property type="project" value="InterPro"/>
</dbReference>
<evidence type="ECO:0000256" key="2">
    <source>
        <dbReference type="ARBA" id="ARBA00022499"/>
    </source>
</evidence>
<dbReference type="PROSITE" id="PS50069">
    <property type="entry name" value="CULLIN_2"/>
    <property type="match status" value="1"/>
</dbReference>
<dbReference type="InterPro" id="IPR019559">
    <property type="entry name" value="Cullin_neddylation_domain"/>
</dbReference>
<evidence type="ECO:0000313" key="8">
    <source>
        <dbReference type="EMBL" id="KAJ8488784.1"/>
    </source>
</evidence>
<feature type="region of interest" description="Disordered" evidence="6">
    <location>
        <begin position="435"/>
        <end position="464"/>
    </location>
</feature>
<feature type="compositionally biased region" description="Polar residues" evidence="6">
    <location>
        <begin position="440"/>
        <end position="449"/>
    </location>
</feature>
<feature type="domain" description="Cullin family profile" evidence="7">
    <location>
        <begin position="484"/>
        <end position="713"/>
    </location>
</feature>
<proteinExistence type="inferred from homology"/>
<dbReference type="GO" id="GO:0006511">
    <property type="term" value="P:ubiquitin-dependent protein catabolic process"/>
    <property type="evidence" value="ECO:0007669"/>
    <property type="project" value="InterPro"/>
</dbReference>